<evidence type="ECO:0000313" key="9">
    <source>
        <dbReference type="Proteomes" id="UP000018763"/>
    </source>
</evidence>
<keyword evidence="2" id="KW-1003">Cell membrane</keyword>
<protein>
    <submittedName>
        <fullName evidence="8">Membrane protein</fullName>
    </submittedName>
</protein>
<evidence type="ECO:0000256" key="2">
    <source>
        <dbReference type="ARBA" id="ARBA00022475"/>
    </source>
</evidence>
<evidence type="ECO:0000259" key="7">
    <source>
        <dbReference type="PROSITE" id="PS50850"/>
    </source>
</evidence>
<sequence length="440" mass="44480">MLKATIIARPLGFGAATALPWRSSMTVKPYAQLTVLAAAAFVYVTAEILPVGALPAIAADLDIAPATVGTLLAGYAFIAAVATLPLVRWTARWPRRRALLLTLVCLTVSQALSVLAPNFEVLSVARVLCALTHGLMWSVLAPIAVRLVPPGHGGRATTAVYAGTALALVAGNPMTALTSQAWGWRAAVAAVMVAAAAVTLAARLLLPVLPAGDMGPAGQVGRRRRWHRNRALATLCGLTLVGVSAHFMSYTYIAVIIGEVTGTATAPVLAGFGVAGLVAMAVFARPLDQWPRPVLMTALAGLVAAFAGLAVVAGGDPRAVLGVVGMLAWGAMSTALPPMLQSAAINSAPEDPDGASGLYVATFQAGIVTGALAGGALFAAGGSLAVLSASAALTAVVLVAVAALPWLLAPVTAGLTPAINVPGQWCRSDGDEGSVRPRQG</sequence>
<dbReference type="AlphaFoldDB" id="V5X6L8"/>
<comment type="subcellular location">
    <subcellularLocation>
        <location evidence="1">Cell membrane</location>
        <topology evidence="1">Multi-pass membrane protein</topology>
    </subcellularLocation>
</comment>
<keyword evidence="5 6" id="KW-0472">Membrane</keyword>
<keyword evidence="4 6" id="KW-1133">Transmembrane helix</keyword>
<evidence type="ECO:0000256" key="5">
    <source>
        <dbReference type="ARBA" id="ARBA00023136"/>
    </source>
</evidence>
<feature type="transmembrane region" description="Helical" evidence="6">
    <location>
        <begin position="182"/>
        <end position="206"/>
    </location>
</feature>
<evidence type="ECO:0000256" key="4">
    <source>
        <dbReference type="ARBA" id="ARBA00022989"/>
    </source>
</evidence>
<organism evidence="8 9">
    <name type="scientific">Mycolicibacterium neoaurum VKM Ac-1815D</name>
    <dbReference type="NCBI Taxonomy" id="700508"/>
    <lineage>
        <taxon>Bacteria</taxon>
        <taxon>Bacillati</taxon>
        <taxon>Actinomycetota</taxon>
        <taxon>Actinomycetes</taxon>
        <taxon>Mycobacteriales</taxon>
        <taxon>Mycobacteriaceae</taxon>
        <taxon>Mycolicibacterium</taxon>
    </lineage>
</organism>
<dbReference type="Pfam" id="PF07690">
    <property type="entry name" value="MFS_1"/>
    <property type="match status" value="1"/>
</dbReference>
<feature type="transmembrane region" description="Helical" evidence="6">
    <location>
        <begin position="319"/>
        <end position="337"/>
    </location>
</feature>
<feature type="transmembrane region" description="Helical" evidence="6">
    <location>
        <begin position="295"/>
        <end position="313"/>
    </location>
</feature>
<gene>
    <name evidence="8" type="ORF">D174_01440</name>
</gene>
<feature type="transmembrane region" description="Helical" evidence="6">
    <location>
        <begin position="264"/>
        <end position="283"/>
    </location>
</feature>
<feature type="domain" description="Major facilitator superfamily (MFS) profile" evidence="7">
    <location>
        <begin position="32"/>
        <end position="413"/>
    </location>
</feature>
<evidence type="ECO:0000256" key="1">
    <source>
        <dbReference type="ARBA" id="ARBA00004651"/>
    </source>
</evidence>
<evidence type="ECO:0000256" key="6">
    <source>
        <dbReference type="SAM" id="Phobius"/>
    </source>
</evidence>
<reference evidence="8 9" key="1">
    <citation type="journal article" date="2014" name="Genome Announc.">
        <title>Complete Genome Sequence of Sterol-Transforming Mycobacterium neoaurum Strain VKM Ac-1815D.</title>
        <authorList>
            <person name="Shtratnikova V.Y."/>
            <person name="Bragin E.Y."/>
            <person name="Dovbnya D.V."/>
            <person name="Pekov Y.A."/>
            <person name="Schelkunov M.I."/>
            <person name="Strizhov N."/>
            <person name="Ivashina T.V."/>
            <person name="Ashapkin V.V."/>
            <person name="Donova M.V."/>
        </authorList>
    </citation>
    <scope>NUCLEOTIDE SEQUENCE [LARGE SCALE GENOMIC DNA]</scope>
    <source>
        <strain evidence="8 9">VKM Ac-1815D</strain>
    </source>
</reference>
<dbReference type="EMBL" id="CP006936">
    <property type="protein sequence ID" value="AHC23336.1"/>
    <property type="molecule type" value="Genomic_DNA"/>
</dbReference>
<feature type="transmembrane region" description="Helical" evidence="6">
    <location>
        <begin position="33"/>
        <end position="57"/>
    </location>
</feature>
<feature type="transmembrane region" description="Helical" evidence="6">
    <location>
        <begin position="232"/>
        <end position="258"/>
    </location>
</feature>
<dbReference type="InterPro" id="IPR050189">
    <property type="entry name" value="MFS_Efflux_Transporters"/>
</dbReference>
<feature type="transmembrane region" description="Helical" evidence="6">
    <location>
        <begin position="358"/>
        <end position="380"/>
    </location>
</feature>
<proteinExistence type="predicted"/>
<dbReference type="PANTHER" id="PTHR43124">
    <property type="entry name" value="PURINE EFFLUX PUMP PBUE"/>
    <property type="match status" value="1"/>
</dbReference>
<dbReference type="SUPFAM" id="SSF103473">
    <property type="entry name" value="MFS general substrate transporter"/>
    <property type="match status" value="1"/>
</dbReference>
<dbReference type="Proteomes" id="UP000018763">
    <property type="component" value="Chromosome"/>
</dbReference>
<feature type="transmembrane region" description="Helical" evidence="6">
    <location>
        <begin position="63"/>
        <end position="87"/>
    </location>
</feature>
<dbReference type="Gene3D" id="1.20.1250.20">
    <property type="entry name" value="MFS general substrate transporter like domains"/>
    <property type="match status" value="2"/>
</dbReference>
<keyword evidence="3 6" id="KW-0812">Transmembrane</keyword>
<dbReference type="InterPro" id="IPR036259">
    <property type="entry name" value="MFS_trans_sf"/>
</dbReference>
<dbReference type="PANTHER" id="PTHR43124:SF3">
    <property type="entry name" value="CHLORAMPHENICOL EFFLUX PUMP RV0191"/>
    <property type="match status" value="1"/>
</dbReference>
<dbReference type="InterPro" id="IPR011701">
    <property type="entry name" value="MFS"/>
</dbReference>
<name>V5X6L8_MYCNE</name>
<feature type="transmembrane region" description="Helical" evidence="6">
    <location>
        <begin position="386"/>
        <end position="408"/>
    </location>
</feature>
<dbReference type="GO" id="GO:0022857">
    <property type="term" value="F:transmembrane transporter activity"/>
    <property type="evidence" value="ECO:0007669"/>
    <property type="project" value="InterPro"/>
</dbReference>
<evidence type="ECO:0000313" key="8">
    <source>
        <dbReference type="EMBL" id="AHC23336.1"/>
    </source>
</evidence>
<keyword evidence="9" id="KW-1185">Reference proteome</keyword>
<evidence type="ECO:0000256" key="3">
    <source>
        <dbReference type="ARBA" id="ARBA00022692"/>
    </source>
</evidence>
<dbReference type="CDD" id="cd17324">
    <property type="entry name" value="MFS_NepI_like"/>
    <property type="match status" value="1"/>
</dbReference>
<dbReference type="PROSITE" id="PS50850">
    <property type="entry name" value="MFS"/>
    <property type="match status" value="1"/>
</dbReference>
<dbReference type="GO" id="GO:0005886">
    <property type="term" value="C:plasma membrane"/>
    <property type="evidence" value="ECO:0007669"/>
    <property type="project" value="UniProtKB-SubCell"/>
</dbReference>
<dbReference type="InterPro" id="IPR020846">
    <property type="entry name" value="MFS_dom"/>
</dbReference>
<accession>V5X6L8</accession>